<reference evidence="4 5" key="1">
    <citation type="journal article" date="2016" name="Mol. Biol. Evol.">
        <title>Comparative Genomics of Early-Diverging Mushroom-Forming Fungi Provides Insights into the Origins of Lignocellulose Decay Capabilities.</title>
        <authorList>
            <person name="Nagy L.G."/>
            <person name="Riley R."/>
            <person name="Tritt A."/>
            <person name="Adam C."/>
            <person name="Daum C."/>
            <person name="Floudas D."/>
            <person name="Sun H."/>
            <person name="Yadav J.S."/>
            <person name="Pangilinan J."/>
            <person name="Larsson K.H."/>
            <person name="Matsuura K."/>
            <person name="Barry K."/>
            <person name="Labutti K."/>
            <person name="Kuo R."/>
            <person name="Ohm R.A."/>
            <person name="Bhattacharya S.S."/>
            <person name="Shirouzu T."/>
            <person name="Yoshinaga Y."/>
            <person name="Martin F.M."/>
            <person name="Grigoriev I.V."/>
            <person name="Hibbett D.S."/>
        </authorList>
    </citation>
    <scope>NUCLEOTIDE SEQUENCE [LARGE SCALE GENOMIC DNA]</scope>
    <source>
        <strain evidence="4 5">L-15889</strain>
    </source>
</reference>
<dbReference type="STRING" id="1314783.A0A165SCN0"/>
<dbReference type="Pfam" id="PF00561">
    <property type="entry name" value="Abhydrolase_1"/>
    <property type="match status" value="1"/>
</dbReference>
<dbReference type="GO" id="GO:0016747">
    <property type="term" value="F:acyltransferase activity, transferring groups other than amino-acyl groups"/>
    <property type="evidence" value="ECO:0007669"/>
    <property type="project" value="InterPro"/>
</dbReference>
<keyword evidence="4" id="KW-0808">Transferase</keyword>
<feature type="active site" evidence="2">
    <location>
        <position position="318"/>
    </location>
</feature>
<dbReference type="InterPro" id="IPR008220">
    <property type="entry name" value="HAT_MetX-like"/>
</dbReference>
<accession>A0A165SCN0</accession>
<name>A0A165SCN0_9APHY</name>
<evidence type="ECO:0000256" key="1">
    <source>
        <dbReference type="ARBA" id="ARBA00006886"/>
    </source>
</evidence>
<dbReference type="SUPFAM" id="SSF53474">
    <property type="entry name" value="alpha/beta-Hydrolases"/>
    <property type="match status" value="1"/>
</dbReference>
<gene>
    <name evidence="4" type="ORF">DAEQUDRAFT_723895</name>
</gene>
<evidence type="ECO:0000259" key="3">
    <source>
        <dbReference type="Pfam" id="PF00561"/>
    </source>
</evidence>
<evidence type="ECO:0000313" key="4">
    <source>
        <dbReference type="EMBL" id="KZT71803.1"/>
    </source>
</evidence>
<dbReference type="PIRSF" id="PIRSF000443">
    <property type="entry name" value="Homoser_Ac_trans"/>
    <property type="match status" value="1"/>
</dbReference>
<protein>
    <submittedName>
        <fullName evidence="4">Homoserine acetyltransferase</fullName>
    </submittedName>
</protein>
<dbReference type="PANTHER" id="PTHR32268:SF15">
    <property type="entry name" value="HOMOSERINE ACETYLTRANSFERASE FAMILY PROTEIN (AFU_ORTHOLOGUE AFUA_1G15350)"/>
    <property type="match status" value="1"/>
</dbReference>
<dbReference type="Gene3D" id="3.40.50.1820">
    <property type="entry name" value="alpha/beta hydrolase"/>
    <property type="match status" value="1"/>
</dbReference>
<comment type="similarity">
    <text evidence="1">Belongs to the AB hydrolase superfamily. MetX family.</text>
</comment>
<organism evidence="4 5">
    <name type="scientific">Daedalea quercina L-15889</name>
    <dbReference type="NCBI Taxonomy" id="1314783"/>
    <lineage>
        <taxon>Eukaryota</taxon>
        <taxon>Fungi</taxon>
        <taxon>Dikarya</taxon>
        <taxon>Basidiomycota</taxon>
        <taxon>Agaricomycotina</taxon>
        <taxon>Agaricomycetes</taxon>
        <taxon>Polyporales</taxon>
        <taxon>Fomitopsis</taxon>
    </lineage>
</organism>
<feature type="active site" description="Nucleophile" evidence="2">
    <location>
        <position position="133"/>
    </location>
</feature>
<dbReference type="Proteomes" id="UP000076727">
    <property type="component" value="Unassembled WGS sequence"/>
</dbReference>
<sequence>MSEIRYYRHGRFCVAGGVLPDALTAYQTYGDPKNPCIVFPTCYGGRLDNRGLLGQDYMIATENEYHCLDPRKYYIVTLALFSNGESSSPSNTAPPYNGPYFPAISYADNIRAQYAVLTKALGVQKVHCVIGFSMGGQQAYHWAAMYPEFIEKFVAICGSARTSPHNKCFLEGPKAALVASKDFDNGHYKARPDIGIRAFGRAYSAWAYGQTWFRQHGYLHDGKFASLDDFLRAEWEGGFLDWDANDLLTLLHTWQSGDITESVGAGADFADILASLKPKGLIMPCKTDLYFPPEDSEIEIALMKNGSKLVVIDSVWGHMVGGGADAENMKFIDEQVAAFLAEA</sequence>
<dbReference type="PANTHER" id="PTHR32268">
    <property type="entry name" value="HOMOSERINE O-ACETYLTRANSFERASE"/>
    <property type="match status" value="1"/>
</dbReference>
<feature type="domain" description="AB hydrolase-1" evidence="3">
    <location>
        <begin position="72"/>
        <end position="165"/>
    </location>
</feature>
<dbReference type="InterPro" id="IPR000073">
    <property type="entry name" value="AB_hydrolase_1"/>
</dbReference>
<proteinExistence type="inferred from homology"/>
<evidence type="ECO:0000313" key="5">
    <source>
        <dbReference type="Proteomes" id="UP000076727"/>
    </source>
</evidence>
<dbReference type="EMBL" id="KV429044">
    <property type="protein sequence ID" value="KZT71803.1"/>
    <property type="molecule type" value="Genomic_DNA"/>
</dbReference>
<dbReference type="OrthoDB" id="9972683at2759"/>
<feature type="active site" evidence="2">
    <location>
        <position position="288"/>
    </location>
</feature>
<keyword evidence="5" id="KW-1185">Reference proteome</keyword>
<dbReference type="AlphaFoldDB" id="A0A165SCN0"/>
<evidence type="ECO:0000256" key="2">
    <source>
        <dbReference type="PIRSR" id="PIRSR000443-1"/>
    </source>
</evidence>
<dbReference type="InterPro" id="IPR029058">
    <property type="entry name" value="AB_hydrolase_fold"/>
</dbReference>